<dbReference type="Gene3D" id="2.170.150.80">
    <property type="entry name" value="NAC domain"/>
    <property type="match status" value="1"/>
</dbReference>
<evidence type="ECO:0000256" key="12">
    <source>
        <dbReference type="SAM" id="Phobius"/>
    </source>
</evidence>
<dbReference type="InterPro" id="IPR003441">
    <property type="entry name" value="NAC-dom"/>
</dbReference>
<evidence type="ECO:0000313" key="14">
    <source>
        <dbReference type="EMBL" id="KAG1359332.1"/>
    </source>
</evidence>
<dbReference type="SUPFAM" id="SSF101941">
    <property type="entry name" value="NAC domain"/>
    <property type="match status" value="1"/>
</dbReference>
<dbReference type="Proteomes" id="UP000797356">
    <property type="component" value="Chromosome 8"/>
</dbReference>
<gene>
    <name evidence="14" type="ORF">COCNU_08G007780</name>
</gene>
<dbReference type="PANTHER" id="PTHR31744">
    <property type="entry name" value="PROTEIN CUP-SHAPED COTYLEDON 2-RELATED"/>
    <property type="match status" value="1"/>
</dbReference>
<keyword evidence="10" id="KW-0539">Nucleus</keyword>
<evidence type="ECO:0000259" key="13">
    <source>
        <dbReference type="PROSITE" id="PS51005"/>
    </source>
</evidence>
<evidence type="ECO:0000256" key="6">
    <source>
        <dbReference type="ARBA" id="ARBA00023125"/>
    </source>
</evidence>
<feature type="domain" description="NAC" evidence="13">
    <location>
        <begin position="9"/>
        <end position="163"/>
    </location>
</feature>
<evidence type="ECO:0000256" key="11">
    <source>
        <dbReference type="SAM" id="MobiDB-lite"/>
    </source>
</evidence>
<protein>
    <submittedName>
        <fullName evidence="14">Protein NTM1-like 9</fullName>
    </submittedName>
</protein>
<dbReference type="OrthoDB" id="737278at2759"/>
<dbReference type="PROSITE" id="PS51005">
    <property type="entry name" value="NAC"/>
    <property type="match status" value="1"/>
</dbReference>
<keyword evidence="6" id="KW-0238">DNA-binding</keyword>
<comment type="caution">
    <text evidence="14">The sequence shown here is derived from an EMBL/GenBank/DDBJ whole genome shotgun (WGS) entry which is preliminary data.</text>
</comment>
<feature type="transmembrane region" description="Helical" evidence="12">
    <location>
        <begin position="690"/>
        <end position="713"/>
    </location>
</feature>
<dbReference type="GO" id="GO:0000976">
    <property type="term" value="F:transcription cis-regulatory region binding"/>
    <property type="evidence" value="ECO:0007669"/>
    <property type="project" value="UniProtKB-ARBA"/>
</dbReference>
<accession>A0A8K0IIM9</accession>
<keyword evidence="4 12" id="KW-1133">Transmembrane helix</keyword>
<dbReference type="FunFam" id="2.170.150.80:FF:000002">
    <property type="entry name" value="Nac domain-containing protein 86"/>
    <property type="match status" value="1"/>
</dbReference>
<feature type="region of interest" description="Disordered" evidence="11">
    <location>
        <begin position="641"/>
        <end position="682"/>
    </location>
</feature>
<evidence type="ECO:0000256" key="3">
    <source>
        <dbReference type="ARBA" id="ARBA00022692"/>
    </source>
</evidence>
<keyword evidence="5" id="KW-0805">Transcription regulation</keyword>
<keyword evidence="8" id="KW-0010">Activator</keyword>
<evidence type="ECO:0000256" key="10">
    <source>
        <dbReference type="ARBA" id="ARBA00023242"/>
    </source>
</evidence>
<evidence type="ECO:0000256" key="7">
    <source>
        <dbReference type="ARBA" id="ARBA00023136"/>
    </source>
</evidence>
<evidence type="ECO:0000313" key="15">
    <source>
        <dbReference type="Proteomes" id="UP000797356"/>
    </source>
</evidence>
<keyword evidence="7 12" id="KW-0472">Membrane</keyword>
<sequence>MTAIALQLLPLGFRFHPTDEELVNHYLKRKITGRIKSDVEVIPEVDVCKCEPWDLPDKSIIRSDDLEWFFFAPKDRKYANGHRSNRATEAGYWKATGKDRVIRSKAAAAGHNVIGMKKTLVFHRGRAPKGIRTHWIMHEYRTTEPEFESGVQGGYVLYRLFKKTEEKSSNAKADEMDRSCLSPTPAKLSPDDTRHEEDVMEEIATPLDQESSESVLQEPHSLPDSVEQQPAGIQIWLADETDGSTTYPVKPDDSSCNVASDNCDAKAALHADPLQDVSAQYCDPQYEHIDSNGLPNIGSPVLPYPDYFFGNMNHGSDTGYVNNAYQDPLNEILNAMLSNQDDYSSGASNVQKDLVPETVPRHSIWDSASCRDSRTSSEIDTEATLPQELVGVEASKSFEGSSSLLNDPLQMNSLDGYPEIEPQLSALYENAYVLPYDGTGPDVYSVDSESLQDLFNSMEESSNLKNVADNGDRHEGARISFRARQPQHPSNSDNKFAQQGTAARRIRLQGLTSNALCFSADSESSCSQDDHEDKEAMKKALQDFFVSTEESLTEKNMPGNEDGIEGTGITIRARQTQHPPRWKMPASKQGRTARRIRLQAHLAVGTFSSMVGESRGREHVDDNIADLGGISKPALPDKLEQLPVHDNAPPDSESYLESKSMLRLRTKRTDDNANTSEDPPHGRIPRTASVVYVIWLVLSVILVLMCVGIWRCISS</sequence>
<feature type="region of interest" description="Disordered" evidence="11">
    <location>
        <begin position="167"/>
        <end position="197"/>
    </location>
</feature>
<keyword evidence="9" id="KW-0804">Transcription</keyword>
<keyword evidence="3 12" id="KW-0812">Transmembrane</keyword>
<keyword evidence="15" id="KW-1185">Reference proteome</keyword>
<reference evidence="14" key="2">
    <citation type="submission" date="2019-07" db="EMBL/GenBank/DDBJ databases">
        <authorList>
            <person name="Yang Y."/>
            <person name="Bocs S."/>
            <person name="Baudouin L."/>
        </authorList>
    </citation>
    <scope>NUCLEOTIDE SEQUENCE</scope>
    <source>
        <tissue evidence="14">Spear leaf of Hainan Tall coconut</tissue>
    </source>
</reference>
<organism evidence="14 15">
    <name type="scientific">Cocos nucifera</name>
    <name type="common">Coconut palm</name>
    <dbReference type="NCBI Taxonomy" id="13894"/>
    <lineage>
        <taxon>Eukaryota</taxon>
        <taxon>Viridiplantae</taxon>
        <taxon>Streptophyta</taxon>
        <taxon>Embryophyta</taxon>
        <taxon>Tracheophyta</taxon>
        <taxon>Spermatophyta</taxon>
        <taxon>Magnoliopsida</taxon>
        <taxon>Liliopsida</taxon>
        <taxon>Arecaceae</taxon>
        <taxon>Arecoideae</taxon>
        <taxon>Cocoseae</taxon>
        <taxon>Attaleinae</taxon>
        <taxon>Cocos</taxon>
    </lineage>
</organism>
<evidence type="ECO:0000256" key="4">
    <source>
        <dbReference type="ARBA" id="ARBA00022989"/>
    </source>
</evidence>
<feature type="compositionally biased region" description="Basic and acidic residues" evidence="11">
    <location>
        <begin position="167"/>
        <end position="178"/>
    </location>
</feature>
<reference evidence="14" key="1">
    <citation type="journal article" date="2017" name="Gigascience">
        <title>The genome draft of coconut (Cocos nucifera).</title>
        <authorList>
            <person name="Xiao Y."/>
            <person name="Xu P."/>
            <person name="Fan H."/>
            <person name="Baudouin L."/>
            <person name="Xia W."/>
            <person name="Bocs S."/>
            <person name="Xu J."/>
            <person name="Li Q."/>
            <person name="Guo A."/>
            <person name="Zhou L."/>
            <person name="Li J."/>
            <person name="Wu Y."/>
            <person name="Ma Z."/>
            <person name="Armero A."/>
            <person name="Issali A.E."/>
            <person name="Liu N."/>
            <person name="Peng M."/>
            <person name="Yang Y."/>
        </authorList>
    </citation>
    <scope>NUCLEOTIDE SEQUENCE</scope>
    <source>
        <tissue evidence="14">Spear leaf of Hainan Tall coconut</tissue>
    </source>
</reference>
<dbReference type="GO" id="GO:0016020">
    <property type="term" value="C:membrane"/>
    <property type="evidence" value="ECO:0007669"/>
    <property type="project" value="UniProtKB-SubCell"/>
</dbReference>
<dbReference type="PANTHER" id="PTHR31744:SF216">
    <property type="entry name" value="NAC TRANSCRIPTION FACTOR"/>
    <property type="match status" value="1"/>
</dbReference>
<dbReference type="GO" id="GO:0005634">
    <property type="term" value="C:nucleus"/>
    <property type="evidence" value="ECO:0007669"/>
    <property type="project" value="UniProtKB-SubCell"/>
</dbReference>
<name>A0A8K0IIM9_COCNU</name>
<dbReference type="AlphaFoldDB" id="A0A8K0IIM9"/>
<dbReference type="EMBL" id="CM017879">
    <property type="protein sequence ID" value="KAG1359332.1"/>
    <property type="molecule type" value="Genomic_DNA"/>
</dbReference>
<dbReference type="Pfam" id="PF02365">
    <property type="entry name" value="NAM"/>
    <property type="match status" value="1"/>
</dbReference>
<dbReference type="GO" id="GO:0006355">
    <property type="term" value="P:regulation of DNA-templated transcription"/>
    <property type="evidence" value="ECO:0007669"/>
    <property type="project" value="InterPro"/>
</dbReference>
<dbReference type="InterPro" id="IPR036093">
    <property type="entry name" value="NAC_dom_sf"/>
</dbReference>
<evidence type="ECO:0000256" key="2">
    <source>
        <dbReference type="ARBA" id="ARBA00004167"/>
    </source>
</evidence>
<evidence type="ECO:0000256" key="9">
    <source>
        <dbReference type="ARBA" id="ARBA00023163"/>
    </source>
</evidence>
<proteinExistence type="predicted"/>
<evidence type="ECO:0000256" key="1">
    <source>
        <dbReference type="ARBA" id="ARBA00004123"/>
    </source>
</evidence>
<evidence type="ECO:0000256" key="8">
    <source>
        <dbReference type="ARBA" id="ARBA00023159"/>
    </source>
</evidence>
<comment type="subcellular location">
    <subcellularLocation>
        <location evidence="2">Membrane</location>
        <topology evidence="2">Single-pass membrane protein</topology>
    </subcellularLocation>
    <subcellularLocation>
        <location evidence="1">Nucleus</location>
    </subcellularLocation>
</comment>
<evidence type="ECO:0000256" key="5">
    <source>
        <dbReference type="ARBA" id="ARBA00023015"/>
    </source>
</evidence>